<evidence type="ECO:0000256" key="6">
    <source>
        <dbReference type="ARBA" id="ARBA00050768"/>
    </source>
</evidence>
<sequence length="225" mass="25336">MLDPELASQIAGYLSIVCWLIVFIPQLWENYSRKSGDGLSMTFLVIWLAGDVFNLVGVILQDLLPTMFLLALWYTVADMGLIWQVIFYKRLTGSHLAEEEVTLIQGNGHRRRRSSESTHHTVSFWFNALSGLSIVLVTILSCVWYASVHGGLIIGFEKGDTIKDFHWLPQLLGWTSAVLYVGSRIPQIVKNHRQKSTEGLSIGMFLCAVLGNVLFTMVTFENVLQ</sequence>
<accession>A0A163TAK7</accession>
<dbReference type="EMBL" id="LT553919">
    <property type="protein sequence ID" value="SAM02572.1"/>
    <property type="molecule type" value="Genomic_DNA"/>
</dbReference>
<dbReference type="AlphaFoldDB" id="A0A163TAK7"/>
<evidence type="ECO:0000256" key="1">
    <source>
        <dbReference type="ARBA" id="ARBA00004141"/>
    </source>
</evidence>
<feature type="transmembrane region" description="Helical" evidence="7">
    <location>
        <begin position="167"/>
        <end position="187"/>
    </location>
</feature>
<comment type="catalytic activity">
    <reaction evidence="6">
        <text>L-histidine(out) + L-arginine(in) = L-histidine(in) + L-arginine(out)</text>
        <dbReference type="Rhea" id="RHEA:71063"/>
        <dbReference type="ChEBI" id="CHEBI:32682"/>
        <dbReference type="ChEBI" id="CHEBI:57595"/>
    </reaction>
</comment>
<comment type="similarity">
    <text evidence="5">Belongs to the laat-1 family.</text>
</comment>
<evidence type="ECO:0000256" key="3">
    <source>
        <dbReference type="ARBA" id="ARBA00022989"/>
    </source>
</evidence>
<feature type="transmembrane region" description="Helical" evidence="7">
    <location>
        <begin position="66"/>
        <end position="88"/>
    </location>
</feature>
<keyword evidence="2 7" id="KW-0812">Transmembrane</keyword>
<evidence type="ECO:0008006" key="10">
    <source>
        <dbReference type="Google" id="ProtNLM"/>
    </source>
</evidence>
<comment type="subcellular location">
    <subcellularLocation>
        <location evidence="1">Membrane</location>
        <topology evidence="1">Multi-pass membrane protein</topology>
    </subcellularLocation>
</comment>
<keyword evidence="3 7" id="KW-1133">Transmembrane helix</keyword>
<dbReference type="PANTHER" id="PTHR16201:SF44">
    <property type="entry name" value="SEVEN TRANSMEMBRANE PROTEIN 1"/>
    <property type="match status" value="1"/>
</dbReference>
<organism evidence="8">
    <name type="scientific">Absidia glauca</name>
    <name type="common">Pin mould</name>
    <dbReference type="NCBI Taxonomy" id="4829"/>
    <lineage>
        <taxon>Eukaryota</taxon>
        <taxon>Fungi</taxon>
        <taxon>Fungi incertae sedis</taxon>
        <taxon>Mucoromycota</taxon>
        <taxon>Mucoromycotina</taxon>
        <taxon>Mucoromycetes</taxon>
        <taxon>Mucorales</taxon>
        <taxon>Cunninghamellaceae</taxon>
        <taxon>Absidia</taxon>
    </lineage>
</organism>
<feature type="transmembrane region" description="Helical" evidence="7">
    <location>
        <begin position="122"/>
        <end position="147"/>
    </location>
</feature>
<evidence type="ECO:0000256" key="5">
    <source>
        <dbReference type="ARBA" id="ARBA00038039"/>
    </source>
</evidence>
<dbReference type="OrthoDB" id="8048523at2759"/>
<gene>
    <name evidence="8" type="primary">ABSGL_08373.1 scaffold 10076</name>
</gene>
<proteinExistence type="inferred from homology"/>
<dbReference type="InterPro" id="IPR006603">
    <property type="entry name" value="PQ-loop_rpt"/>
</dbReference>
<dbReference type="PANTHER" id="PTHR16201">
    <property type="entry name" value="SEVEN TRANSMEMBRANE PROTEIN 1-RELATED"/>
    <property type="match status" value="1"/>
</dbReference>
<keyword evidence="9" id="KW-1185">Reference proteome</keyword>
<dbReference type="Gene3D" id="1.20.1280.290">
    <property type="match status" value="2"/>
</dbReference>
<dbReference type="Pfam" id="PF04193">
    <property type="entry name" value="PQ-loop"/>
    <property type="match status" value="2"/>
</dbReference>
<keyword evidence="4 7" id="KW-0472">Membrane</keyword>
<evidence type="ECO:0000256" key="2">
    <source>
        <dbReference type="ARBA" id="ARBA00022692"/>
    </source>
</evidence>
<dbReference type="SMART" id="SM00679">
    <property type="entry name" value="CTNS"/>
    <property type="match status" value="2"/>
</dbReference>
<reference evidence="8" key="1">
    <citation type="submission" date="2016-04" db="EMBL/GenBank/DDBJ databases">
        <authorList>
            <person name="Evans L.H."/>
            <person name="Alamgir A."/>
            <person name="Owens N."/>
            <person name="Weber N.D."/>
            <person name="Virtaneva K."/>
            <person name="Barbian K."/>
            <person name="Babar A."/>
            <person name="Rosenke K."/>
        </authorList>
    </citation>
    <scope>NUCLEOTIDE SEQUENCE [LARGE SCALE GENOMIC DNA]</scope>
    <source>
        <strain evidence="8">CBS 101.48</strain>
    </source>
</reference>
<evidence type="ECO:0000256" key="7">
    <source>
        <dbReference type="SAM" id="Phobius"/>
    </source>
</evidence>
<feature type="transmembrane region" description="Helical" evidence="7">
    <location>
        <begin position="40"/>
        <end position="60"/>
    </location>
</feature>
<name>A0A163TAK7_ABSGL</name>
<feature type="transmembrane region" description="Helical" evidence="7">
    <location>
        <begin position="199"/>
        <end position="220"/>
    </location>
</feature>
<evidence type="ECO:0000313" key="9">
    <source>
        <dbReference type="Proteomes" id="UP000078561"/>
    </source>
</evidence>
<feature type="transmembrane region" description="Helical" evidence="7">
    <location>
        <begin position="6"/>
        <end position="28"/>
    </location>
</feature>
<dbReference type="GO" id="GO:0034486">
    <property type="term" value="P:vacuolar transmembrane transport"/>
    <property type="evidence" value="ECO:0007669"/>
    <property type="project" value="UniProtKB-ARBA"/>
</dbReference>
<dbReference type="InParanoid" id="A0A163TAK7"/>
<dbReference type="FunFam" id="1.20.1280.290:FF:000009">
    <property type="entry name" value="PQ loop repeat family protein"/>
    <property type="match status" value="1"/>
</dbReference>
<protein>
    <recommendedName>
        <fullName evidence="10">PQ-loop-domain-containing protein</fullName>
    </recommendedName>
</protein>
<evidence type="ECO:0000313" key="8">
    <source>
        <dbReference type="EMBL" id="SAM02572.1"/>
    </source>
</evidence>
<evidence type="ECO:0000256" key="4">
    <source>
        <dbReference type="ARBA" id="ARBA00023136"/>
    </source>
</evidence>
<dbReference type="InterPro" id="IPR051415">
    <property type="entry name" value="LAAT-1"/>
</dbReference>
<dbReference type="GO" id="GO:0015174">
    <property type="term" value="F:basic amino acid transmembrane transporter activity"/>
    <property type="evidence" value="ECO:0007669"/>
    <property type="project" value="UniProtKB-ARBA"/>
</dbReference>
<dbReference type="OMA" id="ESTHHTV"/>
<dbReference type="GO" id="GO:0098852">
    <property type="term" value="C:lytic vacuole membrane"/>
    <property type="evidence" value="ECO:0007669"/>
    <property type="project" value="UniProtKB-ARBA"/>
</dbReference>
<dbReference type="Proteomes" id="UP000078561">
    <property type="component" value="Unassembled WGS sequence"/>
</dbReference>